<accession>A0ABR1GRM8</accession>
<comment type="caution">
    <text evidence="2">The sequence shown here is derived from an EMBL/GenBank/DDBJ whole genome shotgun (WGS) entry which is preliminary data.</text>
</comment>
<keyword evidence="3" id="KW-1185">Reference proteome</keyword>
<dbReference type="Proteomes" id="UP001498476">
    <property type="component" value="Unassembled WGS sequence"/>
</dbReference>
<protein>
    <submittedName>
        <fullName evidence="2">Uncharacterized protein</fullName>
    </submittedName>
</protein>
<evidence type="ECO:0000256" key="1">
    <source>
        <dbReference type="SAM" id="MobiDB-lite"/>
    </source>
</evidence>
<reference evidence="2 3" key="1">
    <citation type="journal article" date="2025" name="Microbiol. Resour. Announc.">
        <title>Draft genome sequences for Neonectria magnoliae and Neonectria punicea, canker pathogens of Liriodendron tulipifera and Acer saccharum in West Virginia.</title>
        <authorList>
            <person name="Petronek H.M."/>
            <person name="Kasson M.T."/>
            <person name="Metheny A.M."/>
            <person name="Stauder C.M."/>
            <person name="Lovett B."/>
            <person name="Lynch S.C."/>
            <person name="Garnas J.R."/>
            <person name="Kasson L.R."/>
            <person name="Stajich J.E."/>
        </authorList>
    </citation>
    <scope>NUCLEOTIDE SEQUENCE [LARGE SCALE GENOMIC DNA]</scope>
    <source>
        <strain evidence="2 3">NRRL 64653</strain>
    </source>
</reference>
<proteinExistence type="predicted"/>
<evidence type="ECO:0000313" key="3">
    <source>
        <dbReference type="Proteomes" id="UP001498476"/>
    </source>
</evidence>
<evidence type="ECO:0000313" key="2">
    <source>
        <dbReference type="EMBL" id="KAK7408125.1"/>
    </source>
</evidence>
<sequence length="63" mass="6649">MSLPEAGSRIVRAENRQTDTQPAHQGDGNLGVIVGNNGKNIIRGQTQNVVNIPLPSMAPMGVK</sequence>
<dbReference type="EMBL" id="JAZAVJ010000198">
    <property type="protein sequence ID" value="KAK7408125.1"/>
    <property type="molecule type" value="Genomic_DNA"/>
</dbReference>
<organism evidence="2 3">
    <name type="scientific">Neonectria punicea</name>
    <dbReference type="NCBI Taxonomy" id="979145"/>
    <lineage>
        <taxon>Eukaryota</taxon>
        <taxon>Fungi</taxon>
        <taxon>Dikarya</taxon>
        <taxon>Ascomycota</taxon>
        <taxon>Pezizomycotina</taxon>
        <taxon>Sordariomycetes</taxon>
        <taxon>Hypocreomycetidae</taxon>
        <taxon>Hypocreales</taxon>
        <taxon>Nectriaceae</taxon>
        <taxon>Neonectria</taxon>
    </lineage>
</organism>
<feature type="region of interest" description="Disordered" evidence="1">
    <location>
        <begin position="1"/>
        <end position="31"/>
    </location>
</feature>
<name>A0ABR1GRM8_9HYPO</name>
<gene>
    <name evidence="2" type="ORF">QQX98_009716</name>
</gene>